<comment type="caution">
    <text evidence="4">The sequence shown here is derived from an EMBL/GenBank/DDBJ whole genome shotgun (WGS) entry which is preliminary data.</text>
</comment>
<evidence type="ECO:0000256" key="1">
    <source>
        <dbReference type="ARBA" id="ARBA00022500"/>
    </source>
</evidence>
<gene>
    <name evidence="3 4" type="primary">cheD</name>
    <name evidence="4" type="ORF">FLL45_10440</name>
</gene>
<keyword evidence="5" id="KW-1185">Reference proteome</keyword>
<dbReference type="RefSeq" id="WP_142941957.1">
    <property type="nucleotide sequence ID" value="NZ_VIKR01000002.1"/>
</dbReference>
<dbReference type="PANTHER" id="PTHR35147:SF2">
    <property type="entry name" value="CHEMORECEPTOR GLUTAMINE DEAMIDASE CHED-RELATED"/>
    <property type="match status" value="1"/>
</dbReference>
<dbReference type="Gene3D" id="3.30.1330.200">
    <property type="match status" value="1"/>
</dbReference>
<comment type="similarity">
    <text evidence="3">Belongs to the CheD family.</text>
</comment>
<dbReference type="HAMAP" id="MF_01440">
    <property type="entry name" value="CheD"/>
    <property type="match status" value="1"/>
</dbReference>
<dbReference type="NCBIfam" id="NF010013">
    <property type="entry name" value="PRK13487.1"/>
    <property type="match status" value="1"/>
</dbReference>
<organism evidence="4 5">
    <name type="scientific">Aliikangiella marina</name>
    <dbReference type="NCBI Taxonomy" id="1712262"/>
    <lineage>
        <taxon>Bacteria</taxon>
        <taxon>Pseudomonadati</taxon>
        <taxon>Pseudomonadota</taxon>
        <taxon>Gammaproteobacteria</taxon>
        <taxon>Oceanospirillales</taxon>
        <taxon>Pleioneaceae</taxon>
        <taxon>Aliikangiella</taxon>
    </lineage>
</organism>
<evidence type="ECO:0000256" key="2">
    <source>
        <dbReference type="ARBA" id="ARBA00022801"/>
    </source>
</evidence>
<protein>
    <recommendedName>
        <fullName evidence="3">Probable chemoreceptor glutamine deamidase CheD</fullName>
        <ecNumber evidence="3">3.5.1.44</ecNumber>
    </recommendedName>
</protein>
<keyword evidence="2 3" id="KW-0378">Hydrolase</keyword>
<comment type="function">
    <text evidence="3">Probably deamidates glutamine residues to glutamate on methyl-accepting chemotaxis receptors (MCPs), playing an important role in chemotaxis.</text>
</comment>
<evidence type="ECO:0000313" key="5">
    <source>
        <dbReference type="Proteomes" id="UP000317839"/>
    </source>
</evidence>
<dbReference type="Proteomes" id="UP000317839">
    <property type="component" value="Unassembled WGS sequence"/>
</dbReference>
<dbReference type="Pfam" id="PF03975">
    <property type="entry name" value="CheD"/>
    <property type="match status" value="1"/>
</dbReference>
<keyword evidence="4" id="KW-0675">Receptor</keyword>
<evidence type="ECO:0000256" key="3">
    <source>
        <dbReference type="HAMAP-Rule" id="MF_01440"/>
    </source>
</evidence>
<dbReference type="PANTHER" id="PTHR35147">
    <property type="entry name" value="CHEMORECEPTOR GLUTAMINE DEAMIDASE CHED-RELATED"/>
    <property type="match status" value="1"/>
</dbReference>
<dbReference type="InterPro" id="IPR038592">
    <property type="entry name" value="CheD-like_sf"/>
</dbReference>
<accession>A0A545TDP2</accession>
<comment type="catalytic activity">
    <reaction evidence="3">
        <text>L-glutaminyl-[protein] + H2O = L-glutamyl-[protein] + NH4(+)</text>
        <dbReference type="Rhea" id="RHEA:16441"/>
        <dbReference type="Rhea" id="RHEA-COMP:10207"/>
        <dbReference type="Rhea" id="RHEA-COMP:10208"/>
        <dbReference type="ChEBI" id="CHEBI:15377"/>
        <dbReference type="ChEBI" id="CHEBI:28938"/>
        <dbReference type="ChEBI" id="CHEBI:29973"/>
        <dbReference type="ChEBI" id="CHEBI:30011"/>
        <dbReference type="EC" id="3.5.1.44"/>
    </reaction>
</comment>
<reference evidence="4 5" key="1">
    <citation type="submission" date="2019-06" db="EMBL/GenBank/DDBJ databases">
        <title>Draft genome of Aliikangiella marina GYP-15.</title>
        <authorList>
            <person name="Wang G."/>
        </authorList>
    </citation>
    <scope>NUCLEOTIDE SEQUENCE [LARGE SCALE GENOMIC DNA]</scope>
    <source>
        <strain evidence="4 5">GYP-15</strain>
    </source>
</reference>
<dbReference type="CDD" id="cd16352">
    <property type="entry name" value="CheD"/>
    <property type="match status" value="1"/>
</dbReference>
<dbReference type="SUPFAM" id="SSF64438">
    <property type="entry name" value="CNF1/YfiH-like putative cysteine hydrolases"/>
    <property type="match status" value="1"/>
</dbReference>
<dbReference type="EC" id="3.5.1.44" evidence="3"/>
<proteinExistence type="inferred from homology"/>
<keyword evidence="1 3" id="KW-0145">Chemotaxis</keyword>
<dbReference type="GO" id="GO:0006935">
    <property type="term" value="P:chemotaxis"/>
    <property type="evidence" value="ECO:0007669"/>
    <property type="project" value="UniProtKB-UniRule"/>
</dbReference>
<dbReference type="InterPro" id="IPR005659">
    <property type="entry name" value="Chemorcpt_Glu_NH3ase_CheD"/>
</dbReference>
<sequence>MTVGYDRDNLPSCWQEFNHINRYWDRKIGKPTAKLLPGEYYVTSHDEVITTVLGSCISACIRDPICGIGGMNHFMLPIQVDNALSTDFGRAERYGNYAMEQLINDILRNGGRRENMEVKIFGGGRVMKGVTDVGAKNIEFVKHYCELEGFQVLAEDVAGNYPRKVNYIPKTGKVFVKKLYSKHNDTIETRDENYFEKISNRDVSGNVELFD</sequence>
<dbReference type="OrthoDB" id="9807202at2"/>
<name>A0A545TDP2_9GAMM</name>
<dbReference type="InterPro" id="IPR011324">
    <property type="entry name" value="Cytotoxic_necrot_fac-like_cat"/>
</dbReference>
<dbReference type="EMBL" id="VIKR01000002">
    <property type="protein sequence ID" value="TQV75342.1"/>
    <property type="molecule type" value="Genomic_DNA"/>
</dbReference>
<dbReference type="AlphaFoldDB" id="A0A545TDP2"/>
<evidence type="ECO:0000313" key="4">
    <source>
        <dbReference type="EMBL" id="TQV75342.1"/>
    </source>
</evidence>
<dbReference type="GO" id="GO:0050568">
    <property type="term" value="F:protein-glutamine glutaminase activity"/>
    <property type="evidence" value="ECO:0007669"/>
    <property type="project" value="UniProtKB-UniRule"/>
</dbReference>